<feature type="region of interest" description="Disordered" evidence="1">
    <location>
        <begin position="104"/>
        <end position="133"/>
    </location>
</feature>
<dbReference type="OrthoDB" id="3783916at2759"/>
<feature type="region of interest" description="Disordered" evidence="1">
    <location>
        <begin position="1"/>
        <end position="53"/>
    </location>
</feature>
<reference evidence="2" key="1">
    <citation type="journal article" date="2020" name="Stud. Mycol.">
        <title>101 Dothideomycetes genomes: a test case for predicting lifestyles and emergence of pathogens.</title>
        <authorList>
            <person name="Haridas S."/>
            <person name="Albert R."/>
            <person name="Binder M."/>
            <person name="Bloem J."/>
            <person name="Labutti K."/>
            <person name="Salamov A."/>
            <person name="Andreopoulos B."/>
            <person name="Baker S."/>
            <person name="Barry K."/>
            <person name="Bills G."/>
            <person name="Bluhm B."/>
            <person name="Cannon C."/>
            <person name="Castanera R."/>
            <person name="Culley D."/>
            <person name="Daum C."/>
            <person name="Ezra D."/>
            <person name="Gonzalez J."/>
            <person name="Henrissat B."/>
            <person name="Kuo A."/>
            <person name="Liang C."/>
            <person name="Lipzen A."/>
            <person name="Lutzoni F."/>
            <person name="Magnuson J."/>
            <person name="Mondo S."/>
            <person name="Nolan M."/>
            <person name="Ohm R."/>
            <person name="Pangilinan J."/>
            <person name="Park H.-J."/>
            <person name="Ramirez L."/>
            <person name="Alfaro M."/>
            <person name="Sun H."/>
            <person name="Tritt A."/>
            <person name="Yoshinaga Y."/>
            <person name="Zwiers L.-H."/>
            <person name="Turgeon B."/>
            <person name="Goodwin S."/>
            <person name="Spatafora J."/>
            <person name="Crous P."/>
            <person name="Grigoriev I."/>
        </authorList>
    </citation>
    <scope>NUCLEOTIDE SEQUENCE</scope>
    <source>
        <strain evidence="2">CBS 690.94</strain>
    </source>
</reference>
<name>A0A9P4PVL2_9PLEO</name>
<evidence type="ECO:0000256" key="1">
    <source>
        <dbReference type="SAM" id="MobiDB-lite"/>
    </source>
</evidence>
<evidence type="ECO:0000313" key="2">
    <source>
        <dbReference type="EMBL" id="KAF2451095.1"/>
    </source>
</evidence>
<feature type="compositionally biased region" description="Acidic residues" evidence="1">
    <location>
        <begin position="108"/>
        <end position="118"/>
    </location>
</feature>
<evidence type="ECO:0000313" key="3">
    <source>
        <dbReference type="Proteomes" id="UP000799764"/>
    </source>
</evidence>
<protein>
    <submittedName>
        <fullName evidence="2">Uncharacterized protein</fullName>
    </submittedName>
</protein>
<keyword evidence="3" id="KW-1185">Reference proteome</keyword>
<organism evidence="2 3">
    <name type="scientific">Karstenula rhodostoma CBS 690.94</name>
    <dbReference type="NCBI Taxonomy" id="1392251"/>
    <lineage>
        <taxon>Eukaryota</taxon>
        <taxon>Fungi</taxon>
        <taxon>Dikarya</taxon>
        <taxon>Ascomycota</taxon>
        <taxon>Pezizomycotina</taxon>
        <taxon>Dothideomycetes</taxon>
        <taxon>Pleosporomycetidae</taxon>
        <taxon>Pleosporales</taxon>
        <taxon>Massarineae</taxon>
        <taxon>Didymosphaeriaceae</taxon>
        <taxon>Karstenula</taxon>
    </lineage>
</organism>
<sequence>MGMSNRPLEAASNAGIFTPHDGTQHAAKSSESIHAPLANTMRESPLRNEDTSLPKLSLRKKVLRTLKRVSNKLHRVKSQPPTAATESIQTEGIVFRLLSHVPANDFTSENEDENDAVEGEERQSRTGMDLGTNEGMIGEFREAVTHTTAVDMPYDIWNATVLRSKSHPT</sequence>
<proteinExistence type="predicted"/>
<dbReference type="AlphaFoldDB" id="A0A9P4PVL2"/>
<dbReference type="EMBL" id="MU001493">
    <property type="protein sequence ID" value="KAF2451095.1"/>
    <property type="molecule type" value="Genomic_DNA"/>
</dbReference>
<gene>
    <name evidence="2" type="ORF">P171DRAFT_439621</name>
</gene>
<accession>A0A9P4PVL2</accession>
<dbReference type="Proteomes" id="UP000799764">
    <property type="component" value="Unassembled WGS sequence"/>
</dbReference>
<comment type="caution">
    <text evidence="2">The sequence shown here is derived from an EMBL/GenBank/DDBJ whole genome shotgun (WGS) entry which is preliminary data.</text>
</comment>